<evidence type="ECO:0000259" key="7">
    <source>
        <dbReference type="SMART" id="SM00382"/>
    </source>
</evidence>
<dbReference type="Gene3D" id="1.10.8.60">
    <property type="match status" value="1"/>
</dbReference>
<keyword evidence="2" id="KW-0547">Nucleotide-binding</keyword>
<keyword evidence="3" id="KW-1000">Mitochondrion outer membrane</keyword>
<evidence type="ECO:0000313" key="9">
    <source>
        <dbReference type="Proteomes" id="UP001140091"/>
    </source>
</evidence>
<keyword evidence="3" id="KW-0472">Membrane</keyword>
<dbReference type="InterPro" id="IPR041569">
    <property type="entry name" value="AAA_lid_3"/>
</dbReference>
<feature type="compositionally biased region" description="Basic and acidic residues" evidence="6">
    <location>
        <begin position="818"/>
        <end position="829"/>
    </location>
</feature>
<dbReference type="InterPro" id="IPR051701">
    <property type="entry name" value="Mito_OM_Translocase_MSP1"/>
</dbReference>
<keyword evidence="5" id="KW-0496">Mitochondrion</keyword>
<feature type="domain" description="AAA+ ATPase" evidence="7">
    <location>
        <begin position="580"/>
        <end position="718"/>
    </location>
</feature>
<evidence type="ECO:0000256" key="6">
    <source>
        <dbReference type="SAM" id="MobiDB-lite"/>
    </source>
</evidence>
<dbReference type="Pfam" id="PF17862">
    <property type="entry name" value="AAA_lid_3"/>
    <property type="match status" value="1"/>
</dbReference>
<evidence type="ECO:0000256" key="5">
    <source>
        <dbReference type="ARBA" id="ARBA00023128"/>
    </source>
</evidence>
<dbReference type="Proteomes" id="UP001140091">
    <property type="component" value="Unassembled WGS sequence"/>
</dbReference>
<feature type="region of interest" description="Disordered" evidence="6">
    <location>
        <begin position="952"/>
        <end position="974"/>
    </location>
</feature>
<dbReference type="PANTHER" id="PTHR45644">
    <property type="entry name" value="AAA ATPASE, PUTATIVE (AFU_ORTHOLOGUE AFUA_2G12920)-RELATED-RELATED"/>
    <property type="match status" value="1"/>
</dbReference>
<dbReference type="PANTHER" id="PTHR45644:SF56">
    <property type="entry name" value="AAA ATPASE, PUTATIVE (AFU_ORTHOLOGUE AFUA_2G12920)-RELATED"/>
    <property type="match status" value="1"/>
</dbReference>
<gene>
    <name evidence="8" type="ORF">H1R20_g6979</name>
</gene>
<dbReference type="GO" id="GO:0016887">
    <property type="term" value="F:ATP hydrolysis activity"/>
    <property type="evidence" value="ECO:0007669"/>
    <property type="project" value="InterPro"/>
</dbReference>
<keyword evidence="4" id="KW-0067">ATP-binding</keyword>
<dbReference type="Gene3D" id="3.40.50.300">
    <property type="entry name" value="P-loop containing nucleotide triphosphate hydrolases"/>
    <property type="match status" value="1"/>
</dbReference>
<dbReference type="InterPro" id="IPR003959">
    <property type="entry name" value="ATPase_AAA_core"/>
</dbReference>
<dbReference type="GO" id="GO:0005524">
    <property type="term" value="F:ATP binding"/>
    <property type="evidence" value="ECO:0007669"/>
    <property type="project" value="UniProtKB-KW"/>
</dbReference>
<organism evidence="8 9">
    <name type="scientific">Candolleomyces eurysporus</name>
    <dbReference type="NCBI Taxonomy" id="2828524"/>
    <lineage>
        <taxon>Eukaryota</taxon>
        <taxon>Fungi</taxon>
        <taxon>Dikarya</taxon>
        <taxon>Basidiomycota</taxon>
        <taxon>Agaricomycotina</taxon>
        <taxon>Agaricomycetes</taxon>
        <taxon>Agaricomycetidae</taxon>
        <taxon>Agaricales</taxon>
        <taxon>Agaricineae</taxon>
        <taxon>Psathyrellaceae</taxon>
        <taxon>Candolleomyces</taxon>
    </lineage>
</organism>
<protein>
    <recommendedName>
        <fullName evidence="7">AAA+ ATPase domain-containing protein</fullName>
    </recommendedName>
</protein>
<dbReference type="PROSITE" id="PS00674">
    <property type="entry name" value="AAA"/>
    <property type="match status" value="1"/>
</dbReference>
<comment type="caution">
    <text evidence="8">The sequence shown here is derived from an EMBL/GenBank/DDBJ whole genome shotgun (WGS) entry which is preliminary data.</text>
</comment>
<dbReference type="SUPFAM" id="SSF52540">
    <property type="entry name" value="P-loop containing nucleoside triphosphate hydrolases"/>
    <property type="match status" value="1"/>
</dbReference>
<keyword evidence="9" id="KW-1185">Reference proteome</keyword>
<proteinExistence type="predicted"/>
<feature type="non-terminal residue" evidence="8">
    <location>
        <position position="1"/>
    </location>
</feature>
<feature type="compositionally biased region" description="Basic and acidic residues" evidence="6">
    <location>
        <begin position="477"/>
        <end position="494"/>
    </location>
</feature>
<feature type="compositionally biased region" description="Low complexity" evidence="6">
    <location>
        <begin position="782"/>
        <end position="800"/>
    </location>
</feature>
<dbReference type="InterPro" id="IPR003593">
    <property type="entry name" value="AAA+_ATPase"/>
</dbReference>
<dbReference type="EMBL" id="JANBPK010000849">
    <property type="protein sequence ID" value="KAJ2930112.1"/>
    <property type="molecule type" value="Genomic_DNA"/>
</dbReference>
<feature type="region of interest" description="Disordered" evidence="6">
    <location>
        <begin position="781"/>
        <end position="839"/>
    </location>
</feature>
<evidence type="ECO:0000256" key="3">
    <source>
        <dbReference type="ARBA" id="ARBA00022787"/>
    </source>
</evidence>
<dbReference type="InterPro" id="IPR027417">
    <property type="entry name" value="P-loop_NTPase"/>
</dbReference>
<evidence type="ECO:0000256" key="1">
    <source>
        <dbReference type="ARBA" id="ARBA00004572"/>
    </source>
</evidence>
<evidence type="ECO:0000256" key="2">
    <source>
        <dbReference type="ARBA" id="ARBA00022741"/>
    </source>
</evidence>
<dbReference type="OrthoDB" id="39734at2759"/>
<dbReference type="AlphaFoldDB" id="A0A9W8MHI7"/>
<name>A0A9W8MHI7_9AGAR</name>
<feature type="compositionally biased region" description="Basic and acidic residues" evidence="6">
    <location>
        <begin position="506"/>
        <end position="521"/>
    </location>
</feature>
<dbReference type="GO" id="GO:0005741">
    <property type="term" value="C:mitochondrial outer membrane"/>
    <property type="evidence" value="ECO:0007669"/>
    <property type="project" value="UniProtKB-SubCell"/>
</dbReference>
<dbReference type="InterPro" id="IPR003960">
    <property type="entry name" value="ATPase_AAA_CS"/>
</dbReference>
<dbReference type="SMART" id="SM00382">
    <property type="entry name" value="AAA"/>
    <property type="match status" value="1"/>
</dbReference>
<dbReference type="Pfam" id="PF00004">
    <property type="entry name" value="AAA"/>
    <property type="match status" value="1"/>
</dbReference>
<evidence type="ECO:0000313" key="8">
    <source>
        <dbReference type="EMBL" id="KAJ2930112.1"/>
    </source>
</evidence>
<sequence>MVPPSFINHFLWAPEQPTTAGENPIAMGPSEDSEGTPPVFRFTGSVQSKLSSLVALAFSKAEKPRSASVSVSDVPSERCLVLSCPTIEGTHIIDAAVRHVANKQGADVLVLDALELAAGKLGSIGKEGKVLDEIYAPALAGPPSLPSDIKGTLARSSLTNPESKIVQEAKSENAKAPLSERSRAFINALRRLPTPSTECPDQDSQLPARRIIYFRDFQYILDVAKPLIALILESLHESRLEASFRPATILVFGSTNDSGFLKINNIPPFTRENWLFLNSLFTHARTRLAIRPTVKVNGPFSTNSGPGPPLPPPSVPLHPMPIGPAPSLPITLRPVPFNAGWGKKVDELAIEKLSISVFAANVKSGVSDEEWQKASRAKKIRRVNQLLLKACLEREGYLIEDDWGEGSFDSVLEGQSNTLLEVDHANSIVTIMMGLVTDACAVPTSLADSESSDNPSSPPKLVDFVSQAYKIFKREKRERSEWEKGNDPTEKQGDDSLESNGFSNNGKKEGTEKKPPKNTYDDVKGTARNFLSCIIDTDEISTTFTDVLVDDAIIDSLKTIVTLPLLYPQYFSSGVLGKEAIGGILLYGPPGTGKTMLCRALAKSSRAKMLHIRPSDINHKFVGESEKSVTAVFELAHKLAPCIIFIDEVDSLFSSRKSDTRTWERNVLTEFMQGMDGLRSAKKGNVIVVGATNRPFDLDLAILRRMPRRILVDMPNLPTRKAILESYLKAETLHEDIDLGKIAAQTDGFSGSDLKNLCVAAALSSVKEAIGSDWRNFDSKPAAETTTSTNASFSTNDSSAQGEKSHATSNETRSGGANEEKANGKDKNYQDGQPSSELPLYTITPANIAQARNEISRSTSGNTWGDELYQWHEKYSTDGNTTRATGRNINGIMSNSGLGAGMNSYWNRWAKGGNWTSGHWNRWAQDGVGTNGHWNRWAKDGAGTNSYWNGWAKDGANGDEPTVTTAPAPGANEK</sequence>
<comment type="subcellular location">
    <subcellularLocation>
        <location evidence="1">Mitochondrion outer membrane</location>
        <topology evidence="1">Single-pass membrane protein</topology>
    </subcellularLocation>
</comment>
<accession>A0A9W8MHI7</accession>
<feature type="region of interest" description="Disordered" evidence="6">
    <location>
        <begin position="477"/>
        <end position="521"/>
    </location>
</feature>
<reference evidence="8" key="1">
    <citation type="submission" date="2022-06" db="EMBL/GenBank/DDBJ databases">
        <title>Genome Sequence of Candolleomyces eurysporus.</title>
        <authorList>
            <person name="Buettner E."/>
        </authorList>
    </citation>
    <scope>NUCLEOTIDE SEQUENCE</scope>
    <source>
        <strain evidence="8">VTCC 930004</strain>
    </source>
</reference>
<evidence type="ECO:0000256" key="4">
    <source>
        <dbReference type="ARBA" id="ARBA00022840"/>
    </source>
</evidence>